<dbReference type="Proteomes" id="UP000326565">
    <property type="component" value="Unassembled WGS sequence"/>
</dbReference>
<evidence type="ECO:0000313" key="2">
    <source>
        <dbReference type="Proteomes" id="UP000326565"/>
    </source>
</evidence>
<name>A0A5N5WGT8_9EURO</name>
<evidence type="ECO:0000313" key="1">
    <source>
        <dbReference type="EMBL" id="KAB8067633.1"/>
    </source>
</evidence>
<dbReference type="EMBL" id="ML732462">
    <property type="protein sequence ID" value="KAB8067633.1"/>
    <property type="molecule type" value="Genomic_DNA"/>
</dbReference>
<protein>
    <submittedName>
        <fullName evidence="1">Uncharacterized protein</fullName>
    </submittedName>
</protein>
<accession>A0A5N5WGT8</accession>
<organism evidence="1 2">
    <name type="scientific">Aspergillus leporis</name>
    <dbReference type="NCBI Taxonomy" id="41062"/>
    <lineage>
        <taxon>Eukaryota</taxon>
        <taxon>Fungi</taxon>
        <taxon>Dikarya</taxon>
        <taxon>Ascomycota</taxon>
        <taxon>Pezizomycotina</taxon>
        <taxon>Eurotiomycetes</taxon>
        <taxon>Eurotiomycetidae</taxon>
        <taxon>Eurotiales</taxon>
        <taxon>Aspergillaceae</taxon>
        <taxon>Aspergillus</taxon>
        <taxon>Aspergillus subgen. Circumdati</taxon>
    </lineage>
</organism>
<gene>
    <name evidence="1" type="ORF">BDV29DRAFT_85457</name>
</gene>
<keyword evidence="2" id="KW-1185">Reference proteome</keyword>
<reference evidence="1 2" key="1">
    <citation type="submission" date="2019-04" db="EMBL/GenBank/DDBJ databases">
        <title>Friends and foes A comparative genomics study of 23 Aspergillus species from section Flavi.</title>
        <authorList>
            <consortium name="DOE Joint Genome Institute"/>
            <person name="Kjaerbolling I."/>
            <person name="Vesth T."/>
            <person name="Frisvad J.C."/>
            <person name="Nybo J.L."/>
            <person name="Theobald S."/>
            <person name="Kildgaard S."/>
            <person name="Isbrandt T."/>
            <person name="Kuo A."/>
            <person name="Sato A."/>
            <person name="Lyhne E.K."/>
            <person name="Kogle M.E."/>
            <person name="Wiebenga A."/>
            <person name="Kun R.S."/>
            <person name="Lubbers R.J."/>
            <person name="Makela M.R."/>
            <person name="Barry K."/>
            <person name="Chovatia M."/>
            <person name="Clum A."/>
            <person name="Daum C."/>
            <person name="Haridas S."/>
            <person name="He G."/>
            <person name="LaButti K."/>
            <person name="Lipzen A."/>
            <person name="Mondo S."/>
            <person name="Riley R."/>
            <person name="Salamov A."/>
            <person name="Simmons B.A."/>
            <person name="Magnuson J.K."/>
            <person name="Henrissat B."/>
            <person name="Mortensen U.H."/>
            <person name="Larsen T.O."/>
            <person name="Devries R.P."/>
            <person name="Grigoriev I.V."/>
            <person name="Machida M."/>
            <person name="Baker S.E."/>
            <person name="Andersen M.R."/>
        </authorList>
    </citation>
    <scope>NUCLEOTIDE SEQUENCE [LARGE SCALE GENOMIC DNA]</scope>
    <source>
        <strain evidence="1 2">CBS 151.66</strain>
    </source>
</reference>
<dbReference type="AlphaFoldDB" id="A0A5N5WGT8"/>
<proteinExistence type="predicted"/>
<dbReference type="OrthoDB" id="4491390at2759"/>
<sequence length="138" mass="15165">MASPDSRPSERSQFLSRFLDSFCPDGYEALAPSERSAHFWIHDLFLLHGRSAVLDKAFSTLATTYIGESNRDSQLQRHAAVLYDRSLRDLAQLMGQGGGAADNNVLAAIMCMGFTEVCPVIGALLRNLHGIRVDETAH</sequence>